<dbReference type="AlphaFoldDB" id="A0A0A8Y2V7"/>
<dbReference type="EMBL" id="GBRH01277334">
    <property type="protein sequence ID" value="JAD20561.1"/>
    <property type="molecule type" value="Transcribed_RNA"/>
</dbReference>
<organism evidence="1">
    <name type="scientific">Arundo donax</name>
    <name type="common">Giant reed</name>
    <name type="synonym">Donax arundinaceus</name>
    <dbReference type="NCBI Taxonomy" id="35708"/>
    <lineage>
        <taxon>Eukaryota</taxon>
        <taxon>Viridiplantae</taxon>
        <taxon>Streptophyta</taxon>
        <taxon>Embryophyta</taxon>
        <taxon>Tracheophyta</taxon>
        <taxon>Spermatophyta</taxon>
        <taxon>Magnoliopsida</taxon>
        <taxon>Liliopsida</taxon>
        <taxon>Poales</taxon>
        <taxon>Poaceae</taxon>
        <taxon>PACMAD clade</taxon>
        <taxon>Arundinoideae</taxon>
        <taxon>Arundineae</taxon>
        <taxon>Arundo</taxon>
    </lineage>
</organism>
<proteinExistence type="predicted"/>
<evidence type="ECO:0000313" key="1">
    <source>
        <dbReference type="EMBL" id="JAD20561.1"/>
    </source>
</evidence>
<accession>A0A0A8Y2V7</accession>
<reference evidence="1" key="1">
    <citation type="submission" date="2014-09" db="EMBL/GenBank/DDBJ databases">
        <authorList>
            <person name="Magalhaes I.L.F."/>
            <person name="Oliveira U."/>
            <person name="Santos F.R."/>
            <person name="Vidigal T.H.D.A."/>
            <person name="Brescovit A.D."/>
            <person name="Santos A.J."/>
        </authorList>
    </citation>
    <scope>NUCLEOTIDE SEQUENCE</scope>
    <source>
        <tissue evidence="1">Shoot tissue taken approximately 20 cm above the soil surface</tissue>
    </source>
</reference>
<name>A0A0A8Y2V7_ARUDO</name>
<reference evidence="1" key="2">
    <citation type="journal article" date="2015" name="Data Brief">
        <title>Shoot transcriptome of the giant reed, Arundo donax.</title>
        <authorList>
            <person name="Barrero R.A."/>
            <person name="Guerrero F.D."/>
            <person name="Moolhuijzen P."/>
            <person name="Goolsby J.A."/>
            <person name="Tidwell J."/>
            <person name="Bellgard S.E."/>
            <person name="Bellgard M.I."/>
        </authorList>
    </citation>
    <scope>NUCLEOTIDE SEQUENCE</scope>
    <source>
        <tissue evidence="1">Shoot tissue taken approximately 20 cm above the soil surface</tissue>
    </source>
</reference>
<sequence length="45" mass="5397">MMFVFRTNFGSSNFIRSRGQIKFPIFPKKKKMLDVAVFQVFTLRH</sequence>
<protein>
    <submittedName>
        <fullName evidence="1">Uncharacterized protein</fullName>
    </submittedName>
</protein>